<evidence type="ECO:0000313" key="3">
    <source>
        <dbReference type="Proteomes" id="UP000636800"/>
    </source>
</evidence>
<sequence>MARRVLERLGGVKGCSYKKATISICLVNLLAALYVICSMTLFSTNSSDFWLARVQAKRLEESVSVRRALEPLELVRLAKKLSKSSEGGRLDISSAVKRKMADEILKALGGLGSSSNLTEQQERVRLWHADKLKSLKLLLSNTKANKIREVKEAEILESTLILDWVKVFEDIGLWIPLHVYNYEAQDKPENETDFEDKTFRGPLLPPECHAEPHTDYDGAAVWWGLTHHKATAADCCQACIEQAKHAKIGQMKCNIWVYCPSEFGCFSPDIYEHQYQECWLKEAKMPRLNFKGKYPETYRDSHPTAPVDVPWISGVIAS</sequence>
<gene>
    <name evidence="2" type="ORF">HPP92_027223</name>
</gene>
<keyword evidence="3" id="KW-1185">Reference proteome</keyword>
<proteinExistence type="predicted"/>
<organism evidence="2 3">
    <name type="scientific">Vanilla planifolia</name>
    <name type="common">Vanilla</name>
    <dbReference type="NCBI Taxonomy" id="51239"/>
    <lineage>
        <taxon>Eukaryota</taxon>
        <taxon>Viridiplantae</taxon>
        <taxon>Streptophyta</taxon>
        <taxon>Embryophyta</taxon>
        <taxon>Tracheophyta</taxon>
        <taxon>Spermatophyta</taxon>
        <taxon>Magnoliopsida</taxon>
        <taxon>Liliopsida</taxon>
        <taxon>Asparagales</taxon>
        <taxon>Orchidaceae</taxon>
        <taxon>Vanilloideae</taxon>
        <taxon>Vanilleae</taxon>
        <taxon>Vanilla</taxon>
    </lineage>
</organism>
<name>A0A835PCU0_VANPL</name>
<comment type="caution">
    <text evidence="2">The sequence shown here is derived from an EMBL/GenBank/DDBJ whole genome shotgun (WGS) entry which is preliminary data.</text>
</comment>
<feature type="transmembrane region" description="Helical" evidence="1">
    <location>
        <begin position="20"/>
        <end position="42"/>
    </location>
</feature>
<evidence type="ECO:0000313" key="2">
    <source>
        <dbReference type="EMBL" id="KAG0449776.1"/>
    </source>
</evidence>
<keyword evidence="1" id="KW-1133">Transmembrane helix</keyword>
<keyword evidence="1" id="KW-0812">Transmembrane</keyword>
<protein>
    <submittedName>
        <fullName evidence="2">Uncharacterized protein</fullName>
    </submittedName>
</protein>
<keyword evidence="1" id="KW-0472">Membrane</keyword>
<dbReference type="OrthoDB" id="644463at2759"/>
<reference evidence="2 3" key="1">
    <citation type="journal article" date="2020" name="Nat. Food">
        <title>A phased Vanilla planifolia genome enables genetic improvement of flavour and production.</title>
        <authorList>
            <person name="Hasing T."/>
            <person name="Tang H."/>
            <person name="Brym M."/>
            <person name="Khazi F."/>
            <person name="Huang T."/>
            <person name="Chambers A.H."/>
        </authorList>
    </citation>
    <scope>NUCLEOTIDE SEQUENCE [LARGE SCALE GENOMIC DNA]</scope>
    <source>
        <tissue evidence="2">Leaf</tissue>
    </source>
</reference>
<accession>A0A835PCU0</accession>
<dbReference type="PANTHER" id="PTHR33344">
    <property type="entry name" value="OS02G0761600 PROTEIN"/>
    <property type="match status" value="1"/>
</dbReference>
<dbReference type="PANTHER" id="PTHR33344:SF1">
    <property type="entry name" value="OS06G0214100 PROTEIN"/>
    <property type="match status" value="1"/>
</dbReference>
<dbReference type="AlphaFoldDB" id="A0A835PCU0"/>
<evidence type="ECO:0000256" key="1">
    <source>
        <dbReference type="SAM" id="Phobius"/>
    </source>
</evidence>
<dbReference type="Proteomes" id="UP000636800">
    <property type="component" value="Unassembled WGS sequence"/>
</dbReference>
<dbReference type="EMBL" id="JADCNL010000161">
    <property type="protein sequence ID" value="KAG0449776.1"/>
    <property type="molecule type" value="Genomic_DNA"/>
</dbReference>